<evidence type="ECO:0000256" key="1">
    <source>
        <dbReference type="ARBA" id="ARBA00000274"/>
    </source>
</evidence>
<dbReference type="EC" id="3.2.2.n1" evidence="2"/>
<evidence type="ECO:0000256" key="3">
    <source>
        <dbReference type="SAM" id="MobiDB-lite"/>
    </source>
</evidence>
<comment type="caution">
    <text evidence="4">The sequence shown here is derived from an EMBL/GenBank/DDBJ whole genome shotgun (WGS) entry which is preliminary data.</text>
</comment>
<keyword evidence="2" id="KW-0378">Hydrolase</keyword>
<dbReference type="Gene3D" id="3.40.50.450">
    <property type="match status" value="1"/>
</dbReference>
<dbReference type="InterPro" id="IPR005269">
    <property type="entry name" value="LOG"/>
</dbReference>
<comment type="catalytic activity">
    <reaction evidence="1">
        <text>AMP + H2O = D-ribose 5-phosphate + adenine</text>
        <dbReference type="Rhea" id="RHEA:20129"/>
        <dbReference type="ChEBI" id="CHEBI:15377"/>
        <dbReference type="ChEBI" id="CHEBI:16708"/>
        <dbReference type="ChEBI" id="CHEBI:78346"/>
        <dbReference type="ChEBI" id="CHEBI:456215"/>
        <dbReference type="EC" id="3.2.2.4"/>
    </reaction>
</comment>
<dbReference type="PANTHER" id="PTHR43393:SF3">
    <property type="entry name" value="LYSINE DECARBOXYLASE-LIKE PROTEIN"/>
    <property type="match status" value="1"/>
</dbReference>
<organism evidence="4 5">
    <name type="scientific">[Roseibacterium] beibuensis</name>
    <dbReference type="NCBI Taxonomy" id="1193142"/>
    <lineage>
        <taxon>Bacteria</taxon>
        <taxon>Pseudomonadati</taxon>
        <taxon>Pseudomonadota</taxon>
        <taxon>Alphaproteobacteria</taxon>
        <taxon>Rhodobacterales</taxon>
        <taxon>Roseobacteraceae</taxon>
        <taxon>Roseicyclus</taxon>
    </lineage>
</organism>
<gene>
    <name evidence="4" type="ORF">GCM10023209_34140</name>
</gene>
<dbReference type="SUPFAM" id="SSF102405">
    <property type="entry name" value="MCP/YpsA-like"/>
    <property type="match status" value="1"/>
</dbReference>
<evidence type="ECO:0000313" key="5">
    <source>
        <dbReference type="Proteomes" id="UP001499910"/>
    </source>
</evidence>
<protein>
    <recommendedName>
        <fullName evidence="2">Cytokinin riboside 5'-monophosphate phosphoribohydrolase</fullName>
        <ecNumber evidence="2">3.2.2.n1</ecNumber>
    </recommendedName>
</protein>
<dbReference type="InterPro" id="IPR031100">
    <property type="entry name" value="LOG_fam"/>
</dbReference>
<dbReference type="Proteomes" id="UP001499910">
    <property type="component" value="Unassembled WGS sequence"/>
</dbReference>
<feature type="region of interest" description="Disordered" evidence="3">
    <location>
        <begin position="1"/>
        <end position="30"/>
    </location>
</feature>
<reference evidence="5" key="1">
    <citation type="journal article" date="2019" name="Int. J. Syst. Evol. Microbiol.">
        <title>The Global Catalogue of Microorganisms (GCM) 10K type strain sequencing project: providing services to taxonomists for standard genome sequencing and annotation.</title>
        <authorList>
            <consortium name="The Broad Institute Genomics Platform"/>
            <consortium name="The Broad Institute Genome Sequencing Center for Infectious Disease"/>
            <person name="Wu L."/>
            <person name="Ma J."/>
        </authorList>
    </citation>
    <scope>NUCLEOTIDE SEQUENCE [LARGE SCALE GENOMIC DNA]</scope>
    <source>
        <strain evidence="5">JCM 18015</strain>
    </source>
</reference>
<feature type="compositionally biased region" description="Polar residues" evidence="3">
    <location>
        <begin position="20"/>
        <end position="29"/>
    </location>
</feature>
<dbReference type="InterPro" id="IPR052341">
    <property type="entry name" value="LOG_family_nucleotidases"/>
</dbReference>
<dbReference type="RefSeq" id="WP_259553225.1">
    <property type="nucleotide sequence ID" value="NZ_BAABHW010000006.1"/>
</dbReference>
<dbReference type="NCBIfam" id="TIGR00730">
    <property type="entry name" value="Rossman fold protein, TIGR00730 family"/>
    <property type="match status" value="1"/>
</dbReference>
<evidence type="ECO:0000313" key="4">
    <source>
        <dbReference type="EMBL" id="GAA5080487.1"/>
    </source>
</evidence>
<sequence>MEDDPRYAPFRQAQDDVDSSRQVPDTPQARSPAYRLAFDDPSFINRDELRPVRLQLELMKPTLLMDEHGIESTVVLFGGARIPRPSERDKARSETLKELSHFYDEARAFARAITERSVASDCREMVVVTGGGPGVMEAGNRGAVDAGGCSIGLNIVLPHEQVPNEYVTPELCFNFHYFGIRKMHFLLRAKAIAVFPGGFGTLDELFESLTLIQTGRMEQVPVLLFGESFWRKIVNWEALADAGTISPEDLDLFHFVETAEDALKIIDGWTYTGKRGAIPGR</sequence>
<keyword evidence="5" id="KW-1185">Reference proteome</keyword>
<comment type="similarity">
    <text evidence="2">Belongs to the LOG family.</text>
</comment>
<proteinExistence type="inferred from homology"/>
<dbReference type="EMBL" id="BAABHW010000006">
    <property type="protein sequence ID" value="GAA5080487.1"/>
    <property type="molecule type" value="Genomic_DNA"/>
</dbReference>
<dbReference type="Pfam" id="PF03641">
    <property type="entry name" value="Lysine_decarbox"/>
    <property type="match status" value="1"/>
</dbReference>
<evidence type="ECO:0000256" key="2">
    <source>
        <dbReference type="RuleBase" id="RU363015"/>
    </source>
</evidence>
<name>A0ABP9LKS0_9RHOB</name>
<accession>A0ABP9LKS0</accession>
<dbReference type="PANTHER" id="PTHR43393">
    <property type="entry name" value="CYTOKININ RIBOSIDE 5'-MONOPHOSPHATE PHOSPHORIBOHYDROLASE"/>
    <property type="match status" value="1"/>
</dbReference>
<keyword evidence="2" id="KW-0203">Cytokinin biosynthesis</keyword>